<reference evidence="1 2" key="1">
    <citation type="journal article" date="2012" name="PLoS Pathog.">
        <title>Comparative pathogenomics reveals horizontally acquired novel virulence genes in fungi infecting cereal hosts.</title>
        <authorList>
            <person name="Gardiner D.M."/>
            <person name="McDonald M.C."/>
            <person name="Covarelli L."/>
            <person name="Solomon P.S."/>
            <person name="Rusu A.G."/>
            <person name="Marshall M."/>
            <person name="Kazan K."/>
            <person name="Chakraborty S."/>
            <person name="McDonald B.A."/>
            <person name="Manners J.M."/>
        </authorList>
    </citation>
    <scope>NUCLEOTIDE SEQUENCE [LARGE SCALE GENOMIC DNA]</scope>
    <source>
        <strain evidence="1 2">CS3096</strain>
    </source>
</reference>
<keyword evidence="2" id="KW-1185">Reference proteome</keyword>
<dbReference type="EMBL" id="AFNW01000143">
    <property type="protein sequence ID" value="EKJ73469.1"/>
    <property type="molecule type" value="Genomic_DNA"/>
</dbReference>
<accession>K3VH39</accession>
<evidence type="ECO:0000313" key="2">
    <source>
        <dbReference type="Proteomes" id="UP000007978"/>
    </source>
</evidence>
<organism evidence="1 2">
    <name type="scientific">Fusarium pseudograminearum (strain CS3096)</name>
    <name type="common">Wheat and barley crown-rot fungus</name>
    <dbReference type="NCBI Taxonomy" id="1028729"/>
    <lineage>
        <taxon>Eukaryota</taxon>
        <taxon>Fungi</taxon>
        <taxon>Dikarya</taxon>
        <taxon>Ascomycota</taxon>
        <taxon>Pezizomycotina</taxon>
        <taxon>Sordariomycetes</taxon>
        <taxon>Hypocreomycetidae</taxon>
        <taxon>Hypocreales</taxon>
        <taxon>Nectriaceae</taxon>
        <taxon>Fusarium</taxon>
    </lineage>
</organism>
<dbReference type="KEGG" id="fpu:FPSE_06352"/>
<proteinExistence type="predicted"/>
<evidence type="ECO:0000313" key="1">
    <source>
        <dbReference type="EMBL" id="EKJ73469.1"/>
    </source>
</evidence>
<dbReference type="AlphaFoldDB" id="K3VH39"/>
<dbReference type="RefSeq" id="XP_009257745.1">
    <property type="nucleotide sequence ID" value="XM_009259470.1"/>
</dbReference>
<sequence>YIYTISSFSYIALGLYKRFLLGERKKGLYNYNLKKFIS</sequence>
<feature type="non-terminal residue" evidence="1">
    <location>
        <position position="1"/>
    </location>
</feature>
<dbReference type="GeneID" id="20364970"/>
<name>K3VH39_FUSPC</name>
<protein>
    <submittedName>
        <fullName evidence="1">Uncharacterized protein</fullName>
    </submittedName>
</protein>
<gene>
    <name evidence="1" type="ORF">FPSE_06352</name>
</gene>
<dbReference type="Proteomes" id="UP000007978">
    <property type="component" value="Unassembled WGS sequence"/>
</dbReference>
<comment type="caution">
    <text evidence="1">The sequence shown here is derived from an EMBL/GenBank/DDBJ whole genome shotgun (WGS) entry which is preliminary data.</text>
</comment>